<organism evidence="1 2">
    <name type="scientific">Meloidogyne enterolobii</name>
    <name type="common">Root-knot nematode worm</name>
    <name type="synonym">Meloidogyne mayaguensis</name>
    <dbReference type="NCBI Taxonomy" id="390850"/>
    <lineage>
        <taxon>Eukaryota</taxon>
        <taxon>Metazoa</taxon>
        <taxon>Ecdysozoa</taxon>
        <taxon>Nematoda</taxon>
        <taxon>Chromadorea</taxon>
        <taxon>Rhabditida</taxon>
        <taxon>Tylenchina</taxon>
        <taxon>Tylenchomorpha</taxon>
        <taxon>Tylenchoidea</taxon>
        <taxon>Meloidogynidae</taxon>
        <taxon>Meloidogyninae</taxon>
        <taxon>Meloidogyne</taxon>
    </lineage>
</organism>
<accession>A0A6V7UDI1</accession>
<dbReference type="EMBL" id="CAJEWN010000057">
    <property type="protein sequence ID" value="CAD2154782.1"/>
    <property type="molecule type" value="Genomic_DNA"/>
</dbReference>
<comment type="caution">
    <text evidence="1">The sequence shown here is derived from an EMBL/GenBank/DDBJ whole genome shotgun (WGS) entry which is preliminary data.</text>
</comment>
<dbReference type="Proteomes" id="UP000580250">
    <property type="component" value="Unassembled WGS sequence"/>
</dbReference>
<evidence type="ECO:0000313" key="1">
    <source>
        <dbReference type="EMBL" id="CAD2154782.1"/>
    </source>
</evidence>
<name>A0A6V7UDI1_MELEN</name>
<reference evidence="1 2" key="1">
    <citation type="submission" date="2020-08" db="EMBL/GenBank/DDBJ databases">
        <authorList>
            <person name="Koutsovoulos G."/>
            <person name="Danchin GJ E."/>
        </authorList>
    </citation>
    <scope>NUCLEOTIDE SEQUENCE [LARGE SCALE GENOMIC DNA]</scope>
</reference>
<dbReference type="AlphaFoldDB" id="A0A6V7UDI1"/>
<sequence length="55" mass="6653">MGCTNFRQRTFVNGLSVNTFRQWAFRQYFSSMDFRQYFSSMDLPSTDFSSLNERF</sequence>
<protein>
    <submittedName>
        <fullName evidence="1">Uncharacterized protein</fullName>
    </submittedName>
</protein>
<proteinExistence type="predicted"/>
<evidence type="ECO:0000313" key="2">
    <source>
        <dbReference type="Proteomes" id="UP000580250"/>
    </source>
</evidence>
<gene>
    <name evidence="1" type="ORF">MENT_LOCUS11619</name>
</gene>